<proteinExistence type="predicted"/>
<reference evidence="1" key="2">
    <citation type="journal article" date="2015" name="Data Brief">
        <title>Shoot transcriptome of the giant reed, Arundo donax.</title>
        <authorList>
            <person name="Barrero R.A."/>
            <person name="Guerrero F.D."/>
            <person name="Moolhuijzen P."/>
            <person name="Goolsby J.A."/>
            <person name="Tidwell J."/>
            <person name="Bellgard S.E."/>
            <person name="Bellgard M.I."/>
        </authorList>
    </citation>
    <scope>NUCLEOTIDE SEQUENCE</scope>
    <source>
        <tissue evidence="1">Shoot tissue taken approximately 20 cm above the soil surface</tissue>
    </source>
</reference>
<name>A0A0A8Y4R4_ARUDO</name>
<dbReference type="AlphaFoldDB" id="A0A0A8Y4R4"/>
<reference evidence="1" key="1">
    <citation type="submission" date="2014-09" db="EMBL/GenBank/DDBJ databases">
        <authorList>
            <person name="Magalhaes I.L.F."/>
            <person name="Oliveira U."/>
            <person name="Santos F.R."/>
            <person name="Vidigal T.H.D.A."/>
            <person name="Brescovit A.D."/>
            <person name="Santos A.J."/>
        </authorList>
    </citation>
    <scope>NUCLEOTIDE SEQUENCE</scope>
    <source>
        <tissue evidence="1">Shoot tissue taken approximately 20 cm above the soil surface</tissue>
    </source>
</reference>
<accession>A0A0A8Y4R4</accession>
<protein>
    <submittedName>
        <fullName evidence="1">Uncharacterized protein</fullName>
    </submittedName>
</protein>
<evidence type="ECO:0000313" key="1">
    <source>
        <dbReference type="EMBL" id="JAD20485.1"/>
    </source>
</evidence>
<sequence length="38" mass="4399">MSSFLMIFYWRICSRSRLSSLCSFGILQLACHACPQQN</sequence>
<dbReference type="EMBL" id="GBRH01277410">
    <property type="protein sequence ID" value="JAD20485.1"/>
    <property type="molecule type" value="Transcribed_RNA"/>
</dbReference>
<organism evidence="1">
    <name type="scientific">Arundo donax</name>
    <name type="common">Giant reed</name>
    <name type="synonym">Donax arundinaceus</name>
    <dbReference type="NCBI Taxonomy" id="35708"/>
    <lineage>
        <taxon>Eukaryota</taxon>
        <taxon>Viridiplantae</taxon>
        <taxon>Streptophyta</taxon>
        <taxon>Embryophyta</taxon>
        <taxon>Tracheophyta</taxon>
        <taxon>Spermatophyta</taxon>
        <taxon>Magnoliopsida</taxon>
        <taxon>Liliopsida</taxon>
        <taxon>Poales</taxon>
        <taxon>Poaceae</taxon>
        <taxon>PACMAD clade</taxon>
        <taxon>Arundinoideae</taxon>
        <taxon>Arundineae</taxon>
        <taxon>Arundo</taxon>
    </lineage>
</organism>